<keyword evidence="3" id="KW-1185">Reference proteome</keyword>
<proteinExistence type="predicted"/>
<gene>
    <name evidence="2" type="ORF">OOJ09_20760</name>
</gene>
<feature type="compositionally biased region" description="Low complexity" evidence="1">
    <location>
        <begin position="74"/>
        <end position="90"/>
    </location>
</feature>
<feature type="region of interest" description="Disordered" evidence="1">
    <location>
        <begin position="38"/>
        <end position="108"/>
    </location>
</feature>
<name>A0ABT4QZ25_9HYPH</name>
<feature type="compositionally biased region" description="Polar residues" evidence="1">
    <location>
        <begin position="44"/>
        <end position="53"/>
    </location>
</feature>
<sequence length="152" mass="15480">MKEWLASIFELCLYLVMQNLSSFDGAMAPASTEAHPAAKAVTHSLPSRLSSSPAGAKPEAQCLHASAPGPVRPSPAAGTAGAAAPRGSGPQFSRHGAGQACAGSSGRPCIRTQDGTVMLFDRTTGRAVSAPDRETAEARLSRLAAGQSIRPG</sequence>
<organism evidence="2 3">
    <name type="scientific">Mesorhizobium qingshengii</name>
    <dbReference type="NCBI Taxonomy" id="1165689"/>
    <lineage>
        <taxon>Bacteria</taxon>
        <taxon>Pseudomonadati</taxon>
        <taxon>Pseudomonadota</taxon>
        <taxon>Alphaproteobacteria</taxon>
        <taxon>Hyphomicrobiales</taxon>
        <taxon>Phyllobacteriaceae</taxon>
        <taxon>Mesorhizobium</taxon>
    </lineage>
</organism>
<dbReference type="EMBL" id="JAPFQA010000010">
    <property type="protein sequence ID" value="MCZ8546628.1"/>
    <property type="molecule type" value="Genomic_DNA"/>
</dbReference>
<feature type="region of interest" description="Disordered" evidence="1">
    <location>
        <begin position="124"/>
        <end position="152"/>
    </location>
</feature>
<evidence type="ECO:0000313" key="2">
    <source>
        <dbReference type="EMBL" id="MCZ8546628.1"/>
    </source>
</evidence>
<reference evidence="2" key="1">
    <citation type="submission" date="2022-11" db="EMBL/GenBank/DDBJ databases">
        <authorList>
            <person name="Coimbra C."/>
        </authorList>
    </citation>
    <scope>NUCLEOTIDE SEQUENCE</scope>
    <source>
        <strain evidence="2">Jales19</strain>
    </source>
</reference>
<protein>
    <submittedName>
        <fullName evidence="2">Uncharacterized protein</fullName>
    </submittedName>
</protein>
<evidence type="ECO:0000313" key="3">
    <source>
        <dbReference type="Proteomes" id="UP001152178"/>
    </source>
</evidence>
<comment type="caution">
    <text evidence="2">The sequence shown here is derived from an EMBL/GenBank/DDBJ whole genome shotgun (WGS) entry which is preliminary data.</text>
</comment>
<evidence type="ECO:0000256" key="1">
    <source>
        <dbReference type="SAM" id="MobiDB-lite"/>
    </source>
</evidence>
<accession>A0ABT4QZ25</accession>
<dbReference type="RefSeq" id="WP_269906985.1">
    <property type="nucleotide sequence ID" value="NZ_JAPFQA010000010.1"/>
</dbReference>
<dbReference type="Proteomes" id="UP001152178">
    <property type="component" value="Unassembled WGS sequence"/>
</dbReference>
<feature type="compositionally biased region" description="Basic and acidic residues" evidence="1">
    <location>
        <begin position="131"/>
        <end position="140"/>
    </location>
</feature>